<reference evidence="2 3" key="1">
    <citation type="submission" date="2022-03" db="EMBL/GenBank/DDBJ databases">
        <authorList>
            <person name="Macdonald S."/>
            <person name="Ahmed S."/>
            <person name="Newling K."/>
        </authorList>
    </citation>
    <scope>NUCLEOTIDE SEQUENCE [LARGE SCALE GENOMIC DNA]</scope>
</reference>
<comment type="caution">
    <text evidence="2">The sequence shown here is derived from an EMBL/GenBank/DDBJ whole genome shotgun (WGS) entry which is preliminary data.</text>
</comment>
<proteinExistence type="predicted"/>
<dbReference type="Proteomes" id="UP001642260">
    <property type="component" value="Unassembled WGS sequence"/>
</dbReference>
<evidence type="ECO:0000313" key="2">
    <source>
        <dbReference type="EMBL" id="CAH8352096.1"/>
    </source>
</evidence>
<protein>
    <recommendedName>
        <fullName evidence="4">Hexosyltransferase</fullName>
    </recommendedName>
</protein>
<evidence type="ECO:0008006" key="4">
    <source>
        <dbReference type="Google" id="ProtNLM"/>
    </source>
</evidence>
<name>A0ABC8K2H6_ERUVS</name>
<feature type="region of interest" description="Disordered" evidence="1">
    <location>
        <begin position="1"/>
        <end position="22"/>
    </location>
</feature>
<keyword evidence="3" id="KW-1185">Reference proteome</keyword>
<evidence type="ECO:0000256" key="1">
    <source>
        <dbReference type="SAM" id="MobiDB-lite"/>
    </source>
</evidence>
<evidence type="ECO:0000313" key="3">
    <source>
        <dbReference type="Proteomes" id="UP001642260"/>
    </source>
</evidence>
<organism evidence="2 3">
    <name type="scientific">Eruca vesicaria subsp. sativa</name>
    <name type="common">Garden rocket</name>
    <name type="synonym">Eruca sativa</name>
    <dbReference type="NCBI Taxonomy" id="29727"/>
    <lineage>
        <taxon>Eukaryota</taxon>
        <taxon>Viridiplantae</taxon>
        <taxon>Streptophyta</taxon>
        <taxon>Embryophyta</taxon>
        <taxon>Tracheophyta</taxon>
        <taxon>Spermatophyta</taxon>
        <taxon>Magnoliopsida</taxon>
        <taxon>eudicotyledons</taxon>
        <taxon>Gunneridae</taxon>
        <taxon>Pentapetalae</taxon>
        <taxon>rosids</taxon>
        <taxon>malvids</taxon>
        <taxon>Brassicales</taxon>
        <taxon>Brassicaceae</taxon>
        <taxon>Brassiceae</taxon>
        <taxon>Eruca</taxon>
    </lineage>
</organism>
<dbReference type="EMBL" id="CAKOAT010172932">
    <property type="protein sequence ID" value="CAH8352096.1"/>
    <property type="molecule type" value="Genomic_DNA"/>
</dbReference>
<gene>
    <name evidence="2" type="ORF">ERUC_LOCUS18476</name>
</gene>
<dbReference type="AlphaFoldDB" id="A0ABC8K2H6"/>
<sequence>MKTMENPHRSNIPAKPVSPPPKLLWQDSQHRVALNTVLKKHYELRPKALTVDDKLKVLGCKDLERRIVESEMELGQAKSQGYLNNQKSLSSSSGKKKMLAVIGVYTGFGSHLKHNRFRGSWMSQDDALKKLEERGVVIRFVIGRMFFPTHFSLHFF</sequence>
<accession>A0ABC8K2H6</accession>